<evidence type="ECO:0000256" key="2">
    <source>
        <dbReference type="SAM" id="Coils"/>
    </source>
</evidence>
<accession>A0AAE0GXK1</accession>
<dbReference type="PANTHER" id="PTHR28532">
    <property type="entry name" value="GEO13458P1"/>
    <property type="match status" value="1"/>
</dbReference>
<dbReference type="PANTHER" id="PTHR28532:SF1">
    <property type="entry name" value="ORAL CANCER OVEREXPRESSED 1"/>
    <property type="match status" value="1"/>
</dbReference>
<evidence type="ECO:0000313" key="4">
    <source>
        <dbReference type="EMBL" id="KAK3286209.1"/>
    </source>
</evidence>
<keyword evidence="2" id="KW-0175">Coiled coil</keyword>
<dbReference type="InterPro" id="IPR052436">
    <property type="entry name" value="LTO1_adapter"/>
</dbReference>
<dbReference type="InterPro" id="IPR019191">
    <property type="entry name" value="Essential_protein_Yae1_N"/>
</dbReference>
<proteinExistence type="inferred from homology"/>
<organism evidence="4 5">
    <name type="scientific">Cymbomonas tetramitiformis</name>
    <dbReference type="NCBI Taxonomy" id="36881"/>
    <lineage>
        <taxon>Eukaryota</taxon>
        <taxon>Viridiplantae</taxon>
        <taxon>Chlorophyta</taxon>
        <taxon>Pyramimonadophyceae</taxon>
        <taxon>Pyramimonadales</taxon>
        <taxon>Pyramimonadaceae</taxon>
        <taxon>Cymbomonas</taxon>
    </lineage>
</organism>
<dbReference type="EMBL" id="LGRX02001399">
    <property type="protein sequence ID" value="KAK3286209.1"/>
    <property type="molecule type" value="Genomic_DNA"/>
</dbReference>
<sequence length="137" mass="15246">MNGLEDIFDSSLDLEEKHLDHGWDQGLRDGEALGLKEGWTLGLGKGFEIGAETGFYAGCVAVWAHFAQKDPSIFSERALKGIAALRRLISGFKEMDTEDDELQDQLEKLRAKFKAVTAMLGVRHEYQPTENASALQF</sequence>
<feature type="domain" description="Essential protein Yae1 N-terminal" evidence="3">
    <location>
        <begin position="22"/>
        <end position="60"/>
    </location>
</feature>
<keyword evidence="5" id="KW-1185">Reference proteome</keyword>
<reference evidence="4 5" key="1">
    <citation type="journal article" date="2015" name="Genome Biol. Evol.">
        <title>Comparative Genomics of a Bacterivorous Green Alga Reveals Evolutionary Causalities and Consequences of Phago-Mixotrophic Mode of Nutrition.</title>
        <authorList>
            <person name="Burns J.A."/>
            <person name="Paasch A."/>
            <person name="Narechania A."/>
            <person name="Kim E."/>
        </authorList>
    </citation>
    <scope>NUCLEOTIDE SEQUENCE [LARGE SCALE GENOMIC DNA]</scope>
    <source>
        <strain evidence="4 5">PLY_AMNH</strain>
    </source>
</reference>
<protein>
    <recommendedName>
        <fullName evidence="3">Essential protein Yae1 N-terminal domain-containing protein</fullName>
    </recommendedName>
</protein>
<name>A0AAE0GXK1_9CHLO</name>
<evidence type="ECO:0000313" key="5">
    <source>
        <dbReference type="Proteomes" id="UP001190700"/>
    </source>
</evidence>
<dbReference type="Pfam" id="PF09811">
    <property type="entry name" value="Yae1_N"/>
    <property type="match status" value="1"/>
</dbReference>
<comment type="similarity">
    <text evidence="1">Belongs to the LTO1 family.</text>
</comment>
<gene>
    <name evidence="4" type="ORF">CYMTET_6221</name>
</gene>
<dbReference type="AlphaFoldDB" id="A0AAE0GXK1"/>
<evidence type="ECO:0000259" key="3">
    <source>
        <dbReference type="Pfam" id="PF09811"/>
    </source>
</evidence>
<comment type="caution">
    <text evidence="4">The sequence shown here is derived from an EMBL/GenBank/DDBJ whole genome shotgun (WGS) entry which is preliminary data.</text>
</comment>
<feature type="coiled-coil region" evidence="2">
    <location>
        <begin position="92"/>
        <end position="119"/>
    </location>
</feature>
<dbReference type="Proteomes" id="UP001190700">
    <property type="component" value="Unassembled WGS sequence"/>
</dbReference>
<evidence type="ECO:0000256" key="1">
    <source>
        <dbReference type="ARBA" id="ARBA00038090"/>
    </source>
</evidence>